<dbReference type="PANTHER" id="PTHR30487:SF0">
    <property type="entry name" value="PREPILIN LEADER PEPTIDASE_N-METHYLTRANSFERASE-RELATED"/>
    <property type="match status" value="1"/>
</dbReference>
<feature type="domain" description="Prepilin type IV endopeptidase peptidase" evidence="11">
    <location>
        <begin position="118"/>
        <end position="224"/>
    </location>
</feature>
<evidence type="ECO:0000256" key="2">
    <source>
        <dbReference type="ARBA" id="ARBA00005801"/>
    </source>
</evidence>
<dbReference type="PANTHER" id="PTHR30487">
    <property type="entry name" value="TYPE 4 PREPILIN-LIKE PROTEINS LEADER PEPTIDE-PROCESSING ENZYME"/>
    <property type="match status" value="1"/>
</dbReference>
<keyword evidence="6 10" id="KW-1133">Transmembrane helix</keyword>
<evidence type="ECO:0000256" key="6">
    <source>
        <dbReference type="ARBA" id="ARBA00022989"/>
    </source>
</evidence>
<name>A0A241PXU3_SALET</name>
<comment type="catalytic activity">
    <reaction evidence="9">
        <text>Typically cleaves a -Gly-|-Phe- bond to release an N-terminal, basic peptide of 5-8 residues from type IV prepilin, and then N-methylates the new N-terminal amino group, the methyl donor being S-adenosyl-L-methionine.</text>
        <dbReference type="EC" id="3.4.23.43"/>
    </reaction>
</comment>
<dbReference type="PRINTS" id="PR00864">
    <property type="entry name" value="PREPILNPTASE"/>
</dbReference>
<feature type="transmembrane region" description="Helical" evidence="10">
    <location>
        <begin position="6"/>
        <end position="28"/>
    </location>
</feature>
<dbReference type="EC" id="3.4.23.43" evidence="9"/>
<dbReference type="Proteomes" id="UP000197157">
    <property type="component" value="Plasmid unnamed1"/>
</dbReference>
<dbReference type="EC" id="2.1.1.-" evidence="9"/>
<evidence type="ECO:0000256" key="8">
    <source>
        <dbReference type="RuleBase" id="RU003793"/>
    </source>
</evidence>
<evidence type="ECO:0000259" key="12">
    <source>
        <dbReference type="Pfam" id="PF06750"/>
    </source>
</evidence>
<dbReference type="InterPro" id="IPR014032">
    <property type="entry name" value="Peptidase_A24A_bac"/>
</dbReference>
<dbReference type="GO" id="GO:0032259">
    <property type="term" value="P:methylation"/>
    <property type="evidence" value="ECO:0007669"/>
    <property type="project" value="UniProtKB-KW"/>
</dbReference>
<accession>A0A241PXU3</accession>
<evidence type="ECO:0000259" key="11">
    <source>
        <dbReference type="Pfam" id="PF01478"/>
    </source>
</evidence>
<dbReference type="InterPro" id="IPR050882">
    <property type="entry name" value="Prepilin_peptidase/N-MTase"/>
</dbReference>
<dbReference type="GO" id="GO:0004190">
    <property type="term" value="F:aspartic-type endopeptidase activity"/>
    <property type="evidence" value="ECO:0007669"/>
    <property type="project" value="UniProtKB-EC"/>
</dbReference>
<keyword evidence="9" id="KW-0645">Protease</keyword>
<keyword evidence="9" id="KW-0378">Hydrolase</keyword>
<keyword evidence="9" id="KW-0808">Transferase</keyword>
<feature type="domain" description="Prepilin peptidase A24 N-terminal" evidence="12">
    <location>
        <begin position="15"/>
        <end position="107"/>
    </location>
</feature>
<keyword evidence="7 10" id="KW-0472">Membrane</keyword>
<dbReference type="GO" id="GO:0005886">
    <property type="term" value="C:plasma membrane"/>
    <property type="evidence" value="ECO:0007669"/>
    <property type="project" value="UniProtKB-SubCell"/>
</dbReference>
<evidence type="ECO:0000256" key="9">
    <source>
        <dbReference type="RuleBase" id="RU003794"/>
    </source>
</evidence>
<evidence type="ECO:0000313" key="14">
    <source>
        <dbReference type="Proteomes" id="UP000197157"/>
    </source>
</evidence>
<geneLocation type="plasmid" evidence="13">
    <name>unnamed1</name>
</geneLocation>
<keyword evidence="9" id="KW-0489">Methyltransferase</keyword>
<keyword evidence="5 9" id="KW-0812">Transmembrane</keyword>
<keyword evidence="13" id="KW-0614">Plasmid</keyword>
<evidence type="ECO:0000256" key="5">
    <source>
        <dbReference type="ARBA" id="ARBA00022692"/>
    </source>
</evidence>
<dbReference type="RefSeq" id="WP_088731606.1">
    <property type="nucleotide sequence ID" value="NZ_CP022118.1"/>
</dbReference>
<feature type="transmembrane region" description="Helical" evidence="10">
    <location>
        <begin position="195"/>
        <end position="221"/>
    </location>
</feature>
<evidence type="ECO:0000256" key="7">
    <source>
        <dbReference type="ARBA" id="ARBA00023136"/>
    </source>
</evidence>
<dbReference type="GO" id="GO:0008168">
    <property type="term" value="F:methyltransferase activity"/>
    <property type="evidence" value="ECO:0007669"/>
    <property type="project" value="UniProtKB-KW"/>
</dbReference>
<keyword evidence="3" id="KW-1003">Cell membrane</keyword>
<dbReference type="Gene3D" id="1.20.120.1220">
    <property type="match status" value="1"/>
</dbReference>
<comment type="similarity">
    <text evidence="2 8">Belongs to the peptidase A24 family.</text>
</comment>
<dbReference type="InterPro" id="IPR010627">
    <property type="entry name" value="Prepilin_pept_A24_N"/>
</dbReference>
<gene>
    <name evidence="13" type="ORF">LFZ25_25845</name>
</gene>
<dbReference type="Pfam" id="PF06750">
    <property type="entry name" value="A24_N_bact"/>
    <property type="match status" value="1"/>
</dbReference>
<reference evidence="13 14" key="1">
    <citation type="submission" date="2017-06" db="EMBL/GenBank/DDBJ databases">
        <title>Salmonella reference genomes for public health.</title>
        <authorList>
            <person name="Robertson J."/>
            <person name="Yoshida C."/>
            <person name="Gurnik S."/>
            <person name="Nash J."/>
        </authorList>
    </citation>
    <scope>NUCLEOTIDE SEQUENCE [LARGE SCALE GENOMIC DNA]</scope>
    <source>
        <strain evidence="13 14">S-1643</strain>
        <plasmid evidence="14">Plasmid unnamed1</plasmid>
    </source>
</reference>
<dbReference type="Pfam" id="PF01478">
    <property type="entry name" value="Peptidase_A24"/>
    <property type="match status" value="1"/>
</dbReference>
<keyword evidence="4" id="KW-0997">Cell inner membrane</keyword>
<comment type="subcellular location">
    <subcellularLocation>
        <location evidence="1">Cell inner membrane</location>
        <topology evidence="1">Multi-pass membrane protein</topology>
    </subcellularLocation>
    <subcellularLocation>
        <location evidence="9">Cell membrane</location>
        <topology evidence="9">Multi-pass membrane protein</topology>
    </subcellularLocation>
</comment>
<dbReference type="GO" id="GO:0006465">
    <property type="term" value="P:signal peptide processing"/>
    <property type="evidence" value="ECO:0007669"/>
    <property type="project" value="TreeGrafter"/>
</dbReference>
<dbReference type="InterPro" id="IPR000045">
    <property type="entry name" value="Prepilin_IV_endopep_pep"/>
</dbReference>
<organism evidence="13 14">
    <name type="scientific">Salmonella enterica subsp. enterica serovar Macclesfield str. S-1643</name>
    <dbReference type="NCBI Taxonomy" id="1242107"/>
    <lineage>
        <taxon>Bacteria</taxon>
        <taxon>Pseudomonadati</taxon>
        <taxon>Pseudomonadota</taxon>
        <taxon>Gammaproteobacteria</taxon>
        <taxon>Enterobacterales</taxon>
        <taxon>Enterobacteriaceae</taxon>
        <taxon>Salmonella</taxon>
    </lineage>
</organism>
<evidence type="ECO:0000256" key="3">
    <source>
        <dbReference type="ARBA" id="ARBA00022475"/>
    </source>
</evidence>
<proteinExistence type="inferred from homology"/>
<evidence type="ECO:0000256" key="4">
    <source>
        <dbReference type="ARBA" id="ARBA00022519"/>
    </source>
</evidence>
<evidence type="ECO:0000256" key="10">
    <source>
        <dbReference type="SAM" id="Phobius"/>
    </source>
</evidence>
<sequence>MFQDFPVLQIIFVFIVCATITSFCCLAAERLPHQLGWRDNPRKKFTICSPPSQCNYCGKRIKFLYLLPVIGFFLTKGRCSHCHRPIPRRYPVLELAGGCGGVCIFIYFGSMYTALWAIVIFLSLLFLSLIDIYEHWLPAIVTYPLFWLGLAFSPFCILPEMRILGAMLAFFVMYLSMLITGLVKKEDVFAGGDIALATAAGAWLGLEMLHLFLLITSLSFISYALPLRLKGMRYSPMGPALALGFMACLFLV</sequence>
<comment type="function">
    <text evidence="9">Plays an essential role in type IV pili and type II pseudopili formation by proteolytically removing the leader sequence from substrate proteins and subsequently monomethylating the alpha-amino group of the newly exposed N-terminal phenylalanine.</text>
</comment>
<evidence type="ECO:0000313" key="13">
    <source>
        <dbReference type="EMBL" id="ASG19220.1"/>
    </source>
</evidence>
<keyword evidence="9" id="KW-0511">Multifunctional enzyme</keyword>
<evidence type="ECO:0000256" key="1">
    <source>
        <dbReference type="ARBA" id="ARBA00004429"/>
    </source>
</evidence>
<dbReference type="AlphaFoldDB" id="A0A241PXU3"/>
<protein>
    <recommendedName>
        <fullName evidence="9">Prepilin leader peptidase/N-methyltransferase</fullName>
        <ecNumber evidence="9">2.1.1.-</ecNumber>
        <ecNumber evidence="9">3.4.23.43</ecNumber>
    </recommendedName>
</protein>
<dbReference type="EMBL" id="CP022118">
    <property type="protein sequence ID" value="ASG19220.1"/>
    <property type="molecule type" value="Genomic_DNA"/>
</dbReference>
<feature type="transmembrane region" description="Helical" evidence="10">
    <location>
        <begin position="163"/>
        <end position="183"/>
    </location>
</feature>
<feature type="transmembrane region" description="Helical" evidence="10">
    <location>
        <begin position="140"/>
        <end position="157"/>
    </location>
</feature>